<dbReference type="GO" id="GO:0016973">
    <property type="term" value="P:poly(A)+ mRNA export from nucleus"/>
    <property type="evidence" value="ECO:0007669"/>
    <property type="project" value="TreeGrafter"/>
</dbReference>
<dbReference type="EMBL" id="KI913116">
    <property type="protein sequence ID" value="ETV87108.1"/>
    <property type="molecule type" value="Genomic_DNA"/>
</dbReference>
<dbReference type="InterPro" id="IPR036388">
    <property type="entry name" value="WH-like_DNA-bd_sf"/>
</dbReference>
<dbReference type="STRING" id="112090.W4H7M1"/>
<gene>
    <name evidence="2" type="ORF">H257_02106</name>
</gene>
<dbReference type="GeneID" id="20804102"/>
<evidence type="ECO:0000259" key="1">
    <source>
        <dbReference type="PROSITE" id="PS50250"/>
    </source>
</evidence>
<dbReference type="PROSITE" id="PS50250">
    <property type="entry name" value="PCI"/>
    <property type="match status" value="1"/>
</dbReference>
<dbReference type="InterPro" id="IPR000717">
    <property type="entry name" value="PCI_dom"/>
</dbReference>
<reference evidence="2" key="1">
    <citation type="submission" date="2013-12" db="EMBL/GenBank/DDBJ databases">
        <title>The Genome Sequence of Aphanomyces astaci APO3.</title>
        <authorList>
            <consortium name="The Broad Institute Genomics Platform"/>
            <person name="Russ C."/>
            <person name="Tyler B."/>
            <person name="van West P."/>
            <person name="Dieguez-Uribeondo J."/>
            <person name="Young S.K."/>
            <person name="Zeng Q."/>
            <person name="Gargeya S."/>
            <person name="Fitzgerald M."/>
            <person name="Abouelleil A."/>
            <person name="Alvarado L."/>
            <person name="Chapman S.B."/>
            <person name="Gainer-Dewar J."/>
            <person name="Goldberg J."/>
            <person name="Griggs A."/>
            <person name="Gujja S."/>
            <person name="Hansen M."/>
            <person name="Howarth C."/>
            <person name="Imamovic A."/>
            <person name="Ireland A."/>
            <person name="Larimer J."/>
            <person name="McCowan C."/>
            <person name="Murphy C."/>
            <person name="Pearson M."/>
            <person name="Poon T.W."/>
            <person name="Priest M."/>
            <person name="Roberts A."/>
            <person name="Saif S."/>
            <person name="Shea T."/>
            <person name="Sykes S."/>
            <person name="Wortman J."/>
            <person name="Nusbaum C."/>
            <person name="Birren B."/>
        </authorList>
    </citation>
    <scope>NUCLEOTIDE SEQUENCE [LARGE SCALE GENOMIC DNA]</scope>
    <source>
        <strain evidence="2">APO3</strain>
    </source>
</reference>
<sequence>MNAAAVAVKEVVGSLLRKQSAHVANILAISFDKSTSDAPFLDNDRVIEAACRSSFVGPLAAYHDIVAATLKAKRLVHEDKFVLAYDEHISGFIKFLEVFREESNWLVPWLHVFVYDARMLALYADVEAGKKRGDGEVHDNVKNAEQHLKRAFSMTVNDRAAPDLSKRPGTLYIVNQLFKIYFHLNAINLCRNLIRAVDLQSFDQFDKRDQVTYKYYLGRIYMFEDQYHHAEASLSFAWHHCHKKYTRNKRKILQFLVPVKLILGVVPSTQLIATYNLTEFEGISTALQQGNIREFNQSMDRYQDQFVLQGVYLLMEKLRAIVMRNLLKKVYLIRDKKNQLKLVDFQAAVDAVDSADLDMDALESLVANLIFMGYVKGYISHKLKILVLSKSNPFPAITDVLQDQSA</sequence>
<dbReference type="InterPro" id="IPR045114">
    <property type="entry name" value="Csn12-like"/>
</dbReference>
<dbReference type="GO" id="GO:0003723">
    <property type="term" value="F:RNA binding"/>
    <property type="evidence" value="ECO:0007669"/>
    <property type="project" value="InterPro"/>
</dbReference>
<name>W4H7M1_APHAT</name>
<dbReference type="RefSeq" id="XP_009823907.1">
    <property type="nucleotide sequence ID" value="XM_009825605.1"/>
</dbReference>
<dbReference type="AlphaFoldDB" id="W4H7M1"/>
<dbReference type="Pfam" id="PF25573">
    <property type="entry name" value="TPR_PSMD3_N"/>
    <property type="match status" value="1"/>
</dbReference>
<dbReference type="Gene3D" id="1.10.10.10">
    <property type="entry name" value="Winged helix-like DNA-binding domain superfamily/Winged helix DNA-binding domain"/>
    <property type="match status" value="1"/>
</dbReference>
<dbReference type="GO" id="GO:0000973">
    <property type="term" value="P:post-transcriptional tethering of RNA polymerase II gene DNA at nuclear periphery"/>
    <property type="evidence" value="ECO:0007669"/>
    <property type="project" value="TreeGrafter"/>
</dbReference>
<dbReference type="GO" id="GO:0070390">
    <property type="term" value="C:transcription export complex 2"/>
    <property type="evidence" value="ECO:0007669"/>
    <property type="project" value="TreeGrafter"/>
</dbReference>
<evidence type="ECO:0000313" key="2">
    <source>
        <dbReference type="EMBL" id="ETV87108.1"/>
    </source>
</evidence>
<dbReference type="Pfam" id="PF01399">
    <property type="entry name" value="PCI"/>
    <property type="match status" value="1"/>
</dbReference>
<proteinExistence type="predicted"/>
<dbReference type="PANTHER" id="PTHR12732">
    <property type="entry name" value="UNCHARACTERIZED PROTEASOME COMPONENT REGION PCI-CONTAINING"/>
    <property type="match status" value="1"/>
</dbReference>
<dbReference type="GO" id="GO:0006368">
    <property type="term" value="P:transcription elongation by RNA polymerase II"/>
    <property type="evidence" value="ECO:0007669"/>
    <property type="project" value="TreeGrafter"/>
</dbReference>
<dbReference type="GO" id="GO:0003690">
    <property type="term" value="F:double-stranded DNA binding"/>
    <property type="evidence" value="ECO:0007669"/>
    <property type="project" value="InterPro"/>
</dbReference>
<dbReference type="SMART" id="SM00753">
    <property type="entry name" value="PAM"/>
    <property type="match status" value="1"/>
</dbReference>
<organism evidence="2">
    <name type="scientific">Aphanomyces astaci</name>
    <name type="common">Crayfish plague agent</name>
    <dbReference type="NCBI Taxonomy" id="112090"/>
    <lineage>
        <taxon>Eukaryota</taxon>
        <taxon>Sar</taxon>
        <taxon>Stramenopiles</taxon>
        <taxon>Oomycota</taxon>
        <taxon>Saprolegniomycetes</taxon>
        <taxon>Saprolegniales</taxon>
        <taxon>Verrucalvaceae</taxon>
        <taxon>Aphanomyces</taxon>
    </lineage>
</organism>
<protein>
    <recommendedName>
        <fullName evidence="1">PCI domain-containing protein</fullName>
    </recommendedName>
</protein>
<dbReference type="VEuPathDB" id="FungiDB:H257_02106"/>
<dbReference type="OrthoDB" id="10252687at2759"/>
<accession>W4H7M1</accession>
<feature type="domain" description="PCI" evidence="1">
    <location>
        <begin position="211"/>
        <end position="393"/>
    </location>
</feature>
<dbReference type="InterPro" id="IPR057985">
    <property type="entry name" value="TPR_PSMD3_N"/>
</dbReference>
<dbReference type="PANTHER" id="PTHR12732:SF0">
    <property type="entry name" value="PCI DOMAIN-CONTAINING PROTEIN 2"/>
    <property type="match status" value="1"/>
</dbReference>